<evidence type="ECO:0000313" key="3">
    <source>
        <dbReference type="Proteomes" id="UP001608902"/>
    </source>
</evidence>
<accession>A0ABD6EWL9</accession>
<dbReference type="EMBL" id="JBGFUD010016934">
    <property type="protein sequence ID" value="MFH4984359.1"/>
    <property type="molecule type" value="Genomic_DNA"/>
</dbReference>
<feature type="transmembrane region" description="Helical" evidence="1">
    <location>
        <begin position="12"/>
        <end position="40"/>
    </location>
</feature>
<comment type="caution">
    <text evidence="2">The sequence shown here is derived from an EMBL/GenBank/DDBJ whole genome shotgun (WGS) entry which is preliminary data.</text>
</comment>
<gene>
    <name evidence="2" type="ORF">AB6A40_011068</name>
</gene>
<organism evidence="2 3">
    <name type="scientific">Gnathostoma spinigerum</name>
    <dbReference type="NCBI Taxonomy" id="75299"/>
    <lineage>
        <taxon>Eukaryota</taxon>
        <taxon>Metazoa</taxon>
        <taxon>Ecdysozoa</taxon>
        <taxon>Nematoda</taxon>
        <taxon>Chromadorea</taxon>
        <taxon>Rhabditida</taxon>
        <taxon>Spirurina</taxon>
        <taxon>Gnathostomatomorpha</taxon>
        <taxon>Gnathostomatoidea</taxon>
        <taxon>Gnathostomatidae</taxon>
        <taxon>Gnathostoma</taxon>
    </lineage>
</organism>
<feature type="transmembrane region" description="Helical" evidence="1">
    <location>
        <begin position="46"/>
        <end position="67"/>
    </location>
</feature>
<proteinExistence type="predicted"/>
<keyword evidence="3" id="KW-1185">Reference proteome</keyword>
<keyword evidence="1" id="KW-0812">Transmembrane</keyword>
<protein>
    <submittedName>
        <fullName evidence="2">Uncharacterized protein</fullName>
    </submittedName>
</protein>
<keyword evidence="1" id="KW-0472">Membrane</keyword>
<keyword evidence="1" id="KW-1133">Transmembrane helix</keyword>
<name>A0ABD6EWL9_9BILA</name>
<sequence>MLIFVTQSSMLIIINLVVAVNSYCNSVLRLLLLVLFGWYIPLLPAGILFLLLYINIIVISLMPLLIVRVFIIAAVQMAFGGEIEELPSNVCGVIENVEAGENSKTYVICGLEPEEAKRAFTLLQLFNTDSAADVSLST</sequence>
<evidence type="ECO:0000256" key="1">
    <source>
        <dbReference type="SAM" id="Phobius"/>
    </source>
</evidence>
<dbReference type="AlphaFoldDB" id="A0ABD6EWL9"/>
<reference evidence="2 3" key="1">
    <citation type="submission" date="2024-08" db="EMBL/GenBank/DDBJ databases">
        <title>Gnathostoma spinigerum genome.</title>
        <authorList>
            <person name="Gonzalez-Bertolin B."/>
            <person name="Monzon S."/>
            <person name="Zaballos A."/>
            <person name="Jimenez P."/>
            <person name="Dekumyoy P."/>
            <person name="Varona S."/>
            <person name="Cuesta I."/>
            <person name="Sumanam S."/>
            <person name="Adisakwattana P."/>
            <person name="Gasser R.B."/>
            <person name="Hernandez-Gonzalez A."/>
            <person name="Young N.D."/>
            <person name="Perteguer M.J."/>
        </authorList>
    </citation>
    <scope>NUCLEOTIDE SEQUENCE [LARGE SCALE GENOMIC DNA]</scope>
    <source>
        <strain evidence="2">AL3</strain>
        <tissue evidence="2">Liver</tissue>
    </source>
</reference>
<dbReference type="Proteomes" id="UP001608902">
    <property type="component" value="Unassembled WGS sequence"/>
</dbReference>
<evidence type="ECO:0000313" key="2">
    <source>
        <dbReference type="EMBL" id="MFH4984359.1"/>
    </source>
</evidence>